<evidence type="ECO:0000313" key="1">
    <source>
        <dbReference type="EMBL" id="SOY77535.1"/>
    </source>
</evidence>
<dbReference type="Proteomes" id="UP000256297">
    <property type="component" value="Unassembled WGS sequence"/>
</dbReference>
<reference evidence="2" key="1">
    <citation type="submission" date="2018-01" db="EMBL/GenBank/DDBJ databases">
        <authorList>
            <person name="Gaut B.S."/>
            <person name="Morton B.R."/>
            <person name="Clegg M.T."/>
            <person name="Duvall M.R."/>
        </authorList>
    </citation>
    <scope>NUCLEOTIDE SEQUENCE [LARGE SCALE GENOMIC DNA]</scope>
</reference>
<dbReference type="EMBL" id="OFSP01000078">
    <property type="protein sequence ID" value="SOY77535.1"/>
    <property type="molecule type" value="Genomic_DNA"/>
</dbReference>
<name>A0A375CQ45_9BURK</name>
<proteinExistence type="predicted"/>
<dbReference type="AlphaFoldDB" id="A0A375CQ45"/>
<sequence>MILYHAGPSWVHVAEAALARTELAKRLCDQHGFTQCMLYEPFGRDRGAVIAKREHMLVMAIATDGGNTWFSVAPSKEMQDLIWSFSNGFAGQWSALELKAITGLDDWKALLEMAASQFSAAVRSVERAIAGQPEQDMPEVPELPVFEGEAMEVPADYLHSFTGAEVAECAHSN</sequence>
<gene>
    <name evidence="1" type="ORF">CBM2589_U10052</name>
</gene>
<dbReference type="RefSeq" id="WP_116342807.1">
    <property type="nucleotide sequence ID" value="NZ_OFSP01000078.1"/>
</dbReference>
<organism evidence="1 2">
    <name type="scientific">Cupriavidus taiwanensis</name>
    <dbReference type="NCBI Taxonomy" id="164546"/>
    <lineage>
        <taxon>Bacteria</taxon>
        <taxon>Pseudomonadati</taxon>
        <taxon>Pseudomonadota</taxon>
        <taxon>Betaproteobacteria</taxon>
        <taxon>Burkholderiales</taxon>
        <taxon>Burkholderiaceae</taxon>
        <taxon>Cupriavidus</taxon>
    </lineage>
</organism>
<evidence type="ECO:0000313" key="2">
    <source>
        <dbReference type="Proteomes" id="UP000256297"/>
    </source>
</evidence>
<accession>A0A375CQ45</accession>
<comment type="caution">
    <text evidence="1">The sequence shown here is derived from an EMBL/GenBank/DDBJ whole genome shotgun (WGS) entry which is preliminary data.</text>
</comment>
<protein>
    <submittedName>
        <fullName evidence="1">Uncharacterized protein</fullName>
    </submittedName>
</protein>